<dbReference type="Proteomes" id="UP000494206">
    <property type="component" value="Unassembled WGS sequence"/>
</dbReference>
<dbReference type="PANTHER" id="PTHR20884">
    <property type="entry name" value="GDP-D-GLUCOSE PHOSPHORYLASE 1"/>
    <property type="match status" value="1"/>
</dbReference>
<dbReference type="Pfam" id="PF26216">
    <property type="entry name" value="GDPGP1_C"/>
    <property type="match status" value="1"/>
</dbReference>
<dbReference type="GO" id="GO:0005085">
    <property type="term" value="F:guanyl-nucleotide exchange factor activity"/>
    <property type="evidence" value="ECO:0007669"/>
    <property type="project" value="UniProtKB-KW"/>
</dbReference>
<dbReference type="InterPro" id="IPR026506">
    <property type="entry name" value="GDPGP"/>
</dbReference>
<feature type="domain" description="GDPGP1-like C-terminal" evidence="13">
    <location>
        <begin position="245"/>
        <end position="389"/>
    </location>
</feature>
<evidence type="ECO:0000256" key="1">
    <source>
        <dbReference type="ARBA" id="ARBA00000063"/>
    </source>
</evidence>
<evidence type="ECO:0000313" key="15">
    <source>
        <dbReference type="EMBL" id="CAB3399041.1"/>
    </source>
</evidence>
<gene>
    <name evidence="15" type="ORF">CBOVIS_LOCUS2237</name>
</gene>
<keyword evidence="11" id="KW-0547">Nucleotide-binding</keyword>
<evidence type="ECO:0000256" key="2">
    <source>
        <dbReference type="ARBA" id="ARBA00003049"/>
    </source>
</evidence>
<keyword evidence="16" id="KW-1185">Reference proteome</keyword>
<keyword evidence="8" id="KW-0344">Guanine-nucleotide releasing factor</keyword>
<evidence type="ECO:0000313" key="16">
    <source>
        <dbReference type="Proteomes" id="UP000494206"/>
    </source>
</evidence>
<evidence type="ECO:0000256" key="7">
    <source>
        <dbReference type="ARBA" id="ARBA00022490"/>
    </source>
</evidence>
<dbReference type="OrthoDB" id="417175at2759"/>
<protein>
    <recommendedName>
        <fullName evidence="6">GDP-D-glucose phosphorylase 1</fullName>
        <ecNumber evidence="5">2.7.7.78</ecNumber>
    </recommendedName>
</protein>
<accession>A0A8S1EFW8</accession>
<comment type="caution">
    <text evidence="15">The sequence shown here is derived from an EMBL/GenBank/DDBJ whole genome shotgun (WGS) entry which is preliminary data.</text>
</comment>
<reference evidence="15 16" key="1">
    <citation type="submission" date="2020-04" db="EMBL/GenBank/DDBJ databases">
        <authorList>
            <person name="Laetsch R D."/>
            <person name="Stevens L."/>
            <person name="Kumar S."/>
            <person name="Blaxter L. M."/>
        </authorList>
    </citation>
    <scope>NUCLEOTIDE SEQUENCE [LARGE SCALE GENOMIC DNA]</scope>
</reference>
<dbReference type="GO" id="GO:0016787">
    <property type="term" value="F:hydrolase activity"/>
    <property type="evidence" value="ECO:0007669"/>
    <property type="project" value="UniProtKB-KW"/>
</dbReference>
<dbReference type="InterPro" id="IPR058865">
    <property type="entry name" value="GDPGP1_C"/>
</dbReference>
<evidence type="ECO:0000256" key="3">
    <source>
        <dbReference type="ARBA" id="ARBA00004496"/>
    </source>
</evidence>
<keyword evidence="7" id="KW-0963">Cytoplasm</keyword>
<dbReference type="Pfam" id="PF26217">
    <property type="entry name" value="GDPGP1_N"/>
    <property type="match status" value="1"/>
</dbReference>
<name>A0A8S1EFW8_9PELO</name>
<dbReference type="EC" id="2.7.7.78" evidence="5"/>
<dbReference type="GO" id="GO:0080048">
    <property type="term" value="F:GDP-D-glucose phosphorylase activity"/>
    <property type="evidence" value="ECO:0007669"/>
    <property type="project" value="UniProtKB-EC"/>
</dbReference>
<evidence type="ECO:0000256" key="11">
    <source>
        <dbReference type="ARBA" id="ARBA00022741"/>
    </source>
</evidence>
<evidence type="ECO:0000259" key="13">
    <source>
        <dbReference type="Pfam" id="PF26216"/>
    </source>
</evidence>
<dbReference type="GO" id="GO:0006006">
    <property type="term" value="P:glucose metabolic process"/>
    <property type="evidence" value="ECO:0007669"/>
    <property type="project" value="TreeGrafter"/>
</dbReference>
<comment type="catalytic activity">
    <reaction evidence="1">
        <text>GDP-alpha-D-glucose + phosphate = alpha-D-glucose 1-phosphate + GDP + H(+)</text>
        <dbReference type="Rhea" id="RHEA:30387"/>
        <dbReference type="ChEBI" id="CHEBI:15378"/>
        <dbReference type="ChEBI" id="CHEBI:43474"/>
        <dbReference type="ChEBI" id="CHEBI:58189"/>
        <dbReference type="ChEBI" id="CHEBI:58601"/>
        <dbReference type="ChEBI" id="CHEBI:62230"/>
        <dbReference type="EC" id="2.7.7.78"/>
    </reaction>
</comment>
<dbReference type="PANTHER" id="PTHR20884:SF8">
    <property type="entry name" value="GDP-D-GLUCOSE PHOSPHORYLASE 1"/>
    <property type="match status" value="1"/>
</dbReference>
<evidence type="ECO:0000259" key="14">
    <source>
        <dbReference type="Pfam" id="PF26217"/>
    </source>
</evidence>
<evidence type="ECO:0000256" key="12">
    <source>
        <dbReference type="ARBA" id="ARBA00022801"/>
    </source>
</evidence>
<evidence type="ECO:0000256" key="8">
    <source>
        <dbReference type="ARBA" id="ARBA00022658"/>
    </source>
</evidence>
<evidence type="ECO:0000256" key="4">
    <source>
        <dbReference type="ARBA" id="ARBA00006451"/>
    </source>
</evidence>
<evidence type="ECO:0000256" key="6">
    <source>
        <dbReference type="ARBA" id="ARBA00018857"/>
    </source>
</evidence>
<sequence length="440" mass="50803">MLGSNSRTHRSVSSVQLPAEFSASSSNAPYFDYCKDDFILDLRSFNADNPNGDEKAKFQLKKLLHDRWEAAKQYNAFNYSLNCMYRCMEGQYELSLQLNTERGELRRKPMHFKSIKEPFNSHRFNFTKLHDNEILFYLRNIDEPISTDPLDRHLVAVNASPLERDHSLIIPSVNKCLPQVLTYQAVRIAVDMMLLINDDTFHILFNSLLGQASVNHLHLHGLYWPYDSDLINRKCEPLLDVSDAHIIQPPNWICSAFVFQLNSLNDYKQFKRNVFNCVNFLTEANQAHNVFFSRGQPIRTKGLDREEDRRGEKPQYVTAYIFPRRNLIGAKPPSNFNPAANELAGNLTAYNLKFFESATEQTVIRIIEEDACLDANVFQKLCSDLADVLKNRPFGSSRSEELSNFEDLTSPEIDELRDEFQSFMPRSPSIRHRGNSKDNI</sequence>
<proteinExistence type="inferred from homology"/>
<comment type="function">
    <text evidence="2">Specific and highly efficient GDP-D-glucose phosphorylase regulating the levels of GDP-D-glucose in cells.</text>
</comment>
<dbReference type="EMBL" id="CADEPM010000001">
    <property type="protein sequence ID" value="CAB3399041.1"/>
    <property type="molecule type" value="Genomic_DNA"/>
</dbReference>
<comment type="subcellular location">
    <subcellularLocation>
        <location evidence="3">Cytoplasm</location>
    </subcellularLocation>
</comment>
<keyword evidence="12" id="KW-0378">Hydrolase</keyword>
<keyword evidence="10" id="KW-0548">Nucleotidyltransferase</keyword>
<comment type="similarity">
    <text evidence="4">Belongs to the GDPGP1 family.</text>
</comment>
<evidence type="ECO:0000256" key="10">
    <source>
        <dbReference type="ARBA" id="ARBA00022695"/>
    </source>
</evidence>
<evidence type="ECO:0000256" key="5">
    <source>
        <dbReference type="ARBA" id="ARBA00012507"/>
    </source>
</evidence>
<dbReference type="InterPro" id="IPR058866">
    <property type="entry name" value="GDPGP1_N"/>
</dbReference>
<feature type="domain" description="GDPGP1-like N-terminal" evidence="14">
    <location>
        <begin position="60"/>
        <end position="221"/>
    </location>
</feature>
<dbReference type="GO" id="GO:0005737">
    <property type="term" value="C:cytoplasm"/>
    <property type="evidence" value="ECO:0007669"/>
    <property type="project" value="UniProtKB-SubCell"/>
</dbReference>
<organism evidence="15 16">
    <name type="scientific">Caenorhabditis bovis</name>
    <dbReference type="NCBI Taxonomy" id="2654633"/>
    <lineage>
        <taxon>Eukaryota</taxon>
        <taxon>Metazoa</taxon>
        <taxon>Ecdysozoa</taxon>
        <taxon>Nematoda</taxon>
        <taxon>Chromadorea</taxon>
        <taxon>Rhabditida</taxon>
        <taxon>Rhabditina</taxon>
        <taxon>Rhabditomorpha</taxon>
        <taxon>Rhabditoidea</taxon>
        <taxon>Rhabditidae</taxon>
        <taxon>Peloderinae</taxon>
        <taxon>Caenorhabditis</taxon>
    </lineage>
</organism>
<dbReference type="GO" id="GO:0000166">
    <property type="term" value="F:nucleotide binding"/>
    <property type="evidence" value="ECO:0007669"/>
    <property type="project" value="UniProtKB-KW"/>
</dbReference>
<keyword evidence="9" id="KW-0808">Transferase</keyword>
<dbReference type="AlphaFoldDB" id="A0A8S1EFW8"/>
<evidence type="ECO:0000256" key="9">
    <source>
        <dbReference type="ARBA" id="ARBA00022679"/>
    </source>
</evidence>